<dbReference type="PANTHER" id="PTHR10908:SF0">
    <property type="entry name" value="SEROTONIN N-ACETYLTRANSFERASE"/>
    <property type="match status" value="1"/>
</dbReference>
<dbReference type="EMBL" id="CP001107">
    <property type="protein sequence ID" value="ACR73954.1"/>
    <property type="molecule type" value="Genomic_DNA"/>
</dbReference>
<dbReference type="Proteomes" id="UP000001477">
    <property type="component" value="Chromosome"/>
</dbReference>
<dbReference type="GO" id="GO:0008080">
    <property type="term" value="F:N-acetyltransferase activity"/>
    <property type="evidence" value="ECO:0007669"/>
    <property type="project" value="UniProtKB-ARBA"/>
</dbReference>
<reference evidence="4 5" key="1">
    <citation type="journal article" date="2009" name="Proc. Natl. Acad. Sci. U.S.A.">
        <title>Characterizing a model human gut microbiota composed of members of its two dominant bacterial phyla.</title>
        <authorList>
            <person name="Mahowald M.A."/>
            <person name="Rey F.E."/>
            <person name="Seedorf H."/>
            <person name="Turnbaugh P.J."/>
            <person name="Fulton R.S."/>
            <person name="Wollam A."/>
            <person name="Shah N."/>
            <person name="Wang C."/>
            <person name="Magrini V."/>
            <person name="Wilson R.K."/>
            <person name="Cantarel B.L."/>
            <person name="Coutinho P.M."/>
            <person name="Henrissat B."/>
            <person name="Crock L.W."/>
            <person name="Russell A."/>
            <person name="Verberkmoes N.C."/>
            <person name="Hettich R.L."/>
            <person name="Gordon J.I."/>
        </authorList>
    </citation>
    <scope>NUCLEOTIDE SEQUENCE [LARGE SCALE GENOMIC DNA]</scope>
    <source>
        <strain evidence="5">ATCC 33656 / DSM 3377 / JCM 17463 / KCTC 5835 / LMG 30912 / VPI 0990</strain>
    </source>
</reference>
<accession>C4ZA93</accession>
<dbReference type="Gene3D" id="3.40.630.30">
    <property type="match status" value="1"/>
</dbReference>
<keyword evidence="1 4" id="KW-0808">Transferase</keyword>
<sequence>MRYKIMTDNFEFRSIHPDEVEQAIAIEQICFPPNEACSPKAMTERIAKVPQLFLVVIDKSTGKLAGFLNGVATDEEKFRDEFFTDIDLCDENGKNVMLLGLDVLPEYRGQGLARELVHRYSQREKANGRKKLFLTCLEQKVEMYKKFGLQDLGIADSTWGGEEWHEMVLKG</sequence>
<dbReference type="PROSITE" id="PS51186">
    <property type="entry name" value="GNAT"/>
    <property type="match status" value="1"/>
</dbReference>
<evidence type="ECO:0000313" key="4">
    <source>
        <dbReference type="EMBL" id="ACR73954.1"/>
    </source>
</evidence>
<dbReference type="HOGENOM" id="CLU_061829_2_0_9"/>
<proteinExistence type="predicted"/>
<feature type="domain" description="N-acetyltransferase" evidence="3">
    <location>
        <begin position="10"/>
        <end position="171"/>
    </location>
</feature>
<dbReference type="PANTHER" id="PTHR10908">
    <property type="entry name" value="SEROTONIN N-ACETYLTRANSFERASE"/>
    <property type="match status" value="1"/>
</dbReference>
<dbReference type="AlphaFoldDB" id="C4ZA93"/>
<keyword evidence="2" id="KW-0012">Acyltransferase</keyword>
<dbReference type="KEGG" id="ere:EUBREC_0149"/>
<protein>
    <submittedName>
        <fullName evidence="4">Possible acetyltransferase</fullName>
    </submittedName>
</protein>
<evidence type="ECO:0000313" key="5">
    <source>
        <dbReference type="Proteomes" id="UP000001477"/>
    </source>
</evidence>
<dbReference type="SUPFAM" id="SSF55729">
    <property type="entry name" value="Acyl-CoA N-acyltransferases (Nat)"/>
    <property type="match status" value="1"/>
</dbReference>
<dbReference type="InterPro" id="IPR000182">
    <property type="entry name" value="GNAT_dom"/>
</dbReference>
<gene>
    <name evidence="4" type="ordered locus">EUBREC_0149</name>
</gene>
<evidence type="ECO:0000259" key="3">
    <source>
        <dbReference type="PROSITE" id="PS51186"/>
    </source>
</evidence>
<dbReference type="PaxDb" id="515619-EUBREC_0149"/>
<evidence type="ECO:0000256" key="2">
    <source>
        <dbReference type="ARBA" id="ARBA00023315"/>
    </source>
</evidence>
<dbReference type="STRING" id="515619.EUBREC_0149"/>
<evidence type="ECO:0000256" key="1">
    <source>
        <dbReference type="ARBA" id="ARBA00022679"/>
    </source>
</evidence>
<dbReference type="Pfam" id="PF00583">
    <property type="entry name" value="Acetyltransf_1"/>
    <property type="match status" value="1"/>
</dbReference>
<dbReference type="CDD" id="cd04301">
    <property type="entry name" value="NAT_SF"/>
    <property type="match status" value="1"/>
</dbReference>
<name>C4ZA93_AGARV</name>
<dbReference type="InterPro" id="IPR051635">
    <property type="entry name" value="SNAT-like"/>
</dbReference>
<dbReference type="InterPro" id="IPR016181">
    <property type="entry name" value="Acyl_CoA_acyltransferase"/>
</dbReference>
<organism evidence="4 5">
    <name type="scientific">Agathobacter rectalis (strain ATCC 33656 / DSM 3377 / JCM 17463 / KCTC 5835 / VPI 0990)</name>
    <name type="common">Eubacterium rectale</name>
    <dbReference type="NCBI Taxonomy" id="515619"/>
    <lineage>
        <taxon>Bacteria</taxon>
        <taxon>Bacillati</taxon>
        <taxon>Bacillota</taxon>
        <taxon>Clostridia</taxon>
        <taxon>Lachnospirales</taxon>
        <taxon>Lachnospiraceae</taxon>
        <taxon>Agathobacter</taxon>
    </lineage>
</organism>